<dbReference type="InterPro" id="IPR016181">
    <property type="entry name" value="Acyl_CoA_acyltransferase"/>
</dbReference>
<name>A0A4V2W9E8_MARGR</name>
<gene>
    <name evidence="1" type="ORF">EDC29_10769</name>
</gene>
<dbReference type="Pfam" id="PF13444">
    <property type="entry name" value="Acetyltransf_5"/>
    <property type="match status" value="1"/>
</dbReference>
<protein>
    <submittedName>
        <fullName evidence="1">N-acyl amino acid synthase of PEP-CTERM/exosortase system</fullName>
    </submittedName>
</protein>
<dbReference type="NCBIfam" id="TIGR03694">
    <property type="entry name" value="exosort_acyl"/>
    <property type="match status" value="1"/>
</dbReference>
<dbReference type="InterPro" id="IPR022484">
    <property type="entry name" value="PEP-CTERM/exosrtase_acylTfrase"/>
</dbReference>
<dbReference type="EMBL" id="SMDC01000007">
    <property type="protein sequence ID" value="TCW35130.1"/>
    <property type="molecule type" value="Genomic_DNA"/>
</dbReference>
<dbReference type="AlphaFoldDB" id="A0A4V2W9E8"/>
<proteinExistence type="predicted"/>
<dbReference type="Gene3D" id="3.40.630.30">
    <property type="match status" value="1"/>
</dbReference>
<evidence type="ECO:0000313" key="2">
    <source>
        <dbReference type="Proteomes" id="UP000295247"/>
    </source>
</evidence>
<dbReference type="RefSeq" id="WP_165913497.1">
    <property type="nucleotide sequence ID" value="NZ_JAKEDQ010000001.1"/>
</dbReference>
<sequence length="245" mass="28275">MSKVDLVTPYKEYFKIIAATTDELRDRVFALRYEVYCKELGWEDAAAFPDQRETDAFDDDAVHCLLFHRRSGRDAGTVRLVRSRPEDPEPRLPLIEHYDRSLFRTEHNPLTMPKGCFGEISRLALHEQFRRRPGEQSTPEGHGTELFQWTQDDRRRFPHMALGLYLAAATIGLSEGMEGVYAMMEPRLARHLHFGGIYFEQVGEAIEFRGARAPFYISRQMLFERLTPPLQALLDAIAEDLDVAL</sequence>
<dbReference type="SUPFAM" id="SSF55729">
    <property type="entry name" value="Acyl-CoA N-acyltransferases (Nat)"/>
    <property type="match status" value="1"/>
</dbReference>
<comment type="caution">
    <text evidence="1">The sequence shown here is derived from an EMBL/GenBank/DDBJ whole genome shotgun (WGS) entry which is preliminary data.</text>
</comment>
<organism evidence="1 2">
    <name type="scientific">Marichromatium gracile</name>
    <name type="common">Chromatium gracile</name>
    <dbReference type="NCBI Taxonomy" id="1048"/>
    <lineage>
        <taxon>Bacteria</taxon>
        <taxon>Pseudomonadati</taxon>
        <taxon>Pseudomonadota</taxon>
        <taxon>Gammaproteobacteria</taxon>
        <taxon>Chromatiales</taxon>
        <taxon>Chromatiaceae</taxon>
        <taxon>Marichromatium</taxon>
    </lineage>
</organism>
<dbReference type="Proteomes" id="UP000295247">
    <property type="component" value="Unassembled WGS sequence"/>
</dbReference>
<accession>A0A4V2W9E8</accession>
<evidence type="ECO:0000313" key="1">
    <source>
        <dbReference type="EMBL" id="TCW35130.1"/>
    </source>
</evidence>
<reference evidence="1 2" key="1">
    <citation type="submission" date="2019-03" db="EMBL/GenBank/DDBJ databases">
        <title>Genomic Encyclopedia of Type Strains, Phase IV (KMG-IV): sequencing the most valuable type-strain genomes for metagenomic binning, comparative biology and taxonomic classification.</title>
        <authorList>
            <person name="Goeker M."/>
        </authorList>
    </citation>
    <scope>NUCLEOTIDE SEQUENCE [LARGE SCALE GENOMIC DNA]</scope>
    <source>
        <strain evidence="1 2">DSM 203</strain>
    </source>
</reference>